<gene>
    <name evidence="1" type="ORF">BC351_28085</name>
</gene>
<dbReference type="RefSeq" id="WP_079414265.1">
    <property type="nucleotide sequence ID" value="NZ_MBTG01000016.1"/>
</dbReference>
<reference evidence="2" key="1">
    <citation type="submission" date="2016-07" db="EMBL/GenBank/DDBJ databases">
        <authorList>
            <person name="Florea S."/>
            <person name="Webb J.S."/>
            <person name="Jaromczyk J."/>
            <person name="Schardl C.L."/>
        </authorList>
    </citation>
    <scope>NUCLEOTIDE SEQUENCE [LARGE SCALE GENOMIC DNA]</scope>
    <source>
        <strain evidence="2">CY1</strain>
    </source>
</reference>
<dbReference type="AlphaFoldDB" id="A0A1V4HJI0"/>
<organism evidence="1 2">
    <name type="scientific">Paenibacillus ferrarius</name>
    <dbReference type="NCBI Taxonomy" id="1469647"/>
    <lineage>
        <taxon>Bacteria</taxon>
        <taxon>Bacillati</taxon>
        <taxon>Bacillota</taxon>
        <taxon>Bacilli</taxon>
        <taxon>Bacillales</taxon>
        <taxon>Paenibacillaceae</taxon>
        <taxon>Paenibacillus</taxon>
    </lineage>
</organism>
<dbReference type="Proteomes" id="UP000190626">
    <property type="component" value="Unassembled WGS sequence"/>
</dbReference>
<comment type="caution">
    <text evidence="1">The sequence shown here is derived from an EMBL/GenBank/DDBJ whole genome shotgun (WGS) entry which is preliminary data.</text>
</comment>
<sequence>MRRLIIYILLFPLLVSVSLWGCENKDTSQQSIKTDIKPIMDRFPKLGEIQECVWSAETIGKKGGIGPTNYRLMGYVELRNTEFELFLSKYKWTHVASDWKPTMDSKHIGTKPYSWSFSDEFNNFIKSSNYVGKFYLDTDNGVIYFEVER</sequence>
<keyword evidence="2" id="KW-1185">Reference proteome</keyword>
<evidence type="ECO:0000313" key="1">
    <source>
        <dbReference type="EMBL" id="OPH56362.1"/>
    </source>
</evidence>
<evidence type="ECO:0000313" key="2">
    <source>
        <dbReference type="Proteomes" id="UP000190626"/>
    </source>
</evidence>
<name>A0A1V4HJI0_9BACL</name>
<proteinExistence type="predicted"/>
<accession>A0A1V4HJI0</accession>
<dbReference type="EMBL" id="MBTG01000016">
    <property type="protein sequence ID" value="OPH56362.1"/>
    <property type="molecule type" value="Genomic_DNA"/>
</dbReference>
<dbReference type="OrthoDB" id="2624867at2"/>
<protein>
    <submittedName>
        <fullName evidence="1">Uncharacterized protein</fullName>
    </submittedName>
</protein>